<evidence type="ECO:0000313" key="5">
    <source>
        <dbReference type="Proteomes" id="UP000029846"/>
    </source>
</evidence>
<dbReference type="AlphaFoldDB" id="A0A099F8D3"/>
<feature type="compositionally biased region" description="Pro residues" evidence="1">
    <location>
        <begin position="221"/>
        <end position="230"/>
    </location>
</feature>
<keyword evidence="2" id="KW-0812">Transmembrane</keyword>
<gene>
    <name evidence="3" type="ORF">IT41_01680</name>
    <name evidence="4" type="ORF">SAMN04487972_101183</name>
</gene>
<evidence type="ECO:0000313" key="6">
    <source>
        <dbReference type="Proteomes" id="UP000182312"/>
    </source>
</evidence>
<accession>A0A099F8D3</accession>
<feature type="region of interest" description="Disordered" evidence="1">
    <location>
        <begin position="213"/>
        <end position="241"/>
    </location>
</feature>
<sequence length="510" mass="50672">MKKPETNASNSESTPGKNGRKKAATGAVIDSHPVGAGTPPQTAQTAPKPPVESSLVGDGKGAGPASRKAAPGESQPADQPAEAASARVPPVTKAAPAQSQTPKSEPEQPAIPQSAGAGAEPVKSETRVVEVRKAGFMPTFLGGVIAAALGAGAAYWAIPKLPAAWQPAGSAAQPSDEAPLDAARDAGAEAARAEFQAQLDALTARAAEAGAEAARQALADAPPPAAPPAAPAADSGALQAQQDQLAALESAVAELAARPVVAPVVSGEGDAQLQAVLEDLTAGLARQQQRIDELAARPAQDAGLAEEVQGLVRQAQELQVQITAAADQAQQRIAAAEAQAATLQESVEAANRRAQAATAAAALQAAIETGGARDQALADLAAAGVEPPAVLTGDVPTLEQLRAEFPAAAREGLAASLKVASDGEGALGTIGNFLRVQTGARSVEPRAGNDPDAVLSRADAAVKAGDIPGALAEIAALPQPGQDAMSGWTGRAQTWIEANAALSALAAGSM</sequence>
<evidence type="ECO:0000313" key="4">
    <source>
        <dbReference type="EMBL" id="SFA38768.1"/>
    </source>
</evidence>
<dbReference type="EMBL" id="JRKN01000002">
    <property type="protein sequence ID" value="KGJ06377.1"/>
    <property type="molecule type" value="Genomic_DNA"/>
</dbReference>
<feature type="compositionally biased region" description="Polar residues" evidence="1">
    <location>
        <begin position="1"/>
        <end position="16"/>
    </location>
</feature>
<dbReference type="OrthoDB" id="7659420at2"/>
<dbReference type="STRING" id="376733.SAMN04487972_101183"/>
<organism evidence="3 5">
    <name type="scientific">Paracoccus halophilus</name>
    <dbReference type="NCBI Taxonomy" id="376733"/>
    <lineage>
        <taxon>Bacteria</taxon>
        <taxon>Pseudomonadati</taxon>
        <taxon>Pseudomonadota</taxon>
        <taxon>Alphaproteobacteria</taxon>
        <taxon>Rhodobacterales</taxon>
        <taxon>Paracoccaceae</taxon>
        <taxon>Paracoccus</taxon>
    </lineage>
</organism>
<dbReference type="Proteomes" id="UP000182312">
    <property type="component" value="Unassembled WGS sequence"/>
</dbReference>
<evidence type="ECO:0000256" key="1">
    <source>
        <dbReference type="SAM" id="MobiDB-lite"/>
    </source>
</evidence>
<name>A0A099F8D3_9RHOB</name>
<dbReference type="eggNOG" id="COG4223">
    <property type="taxonomic scope" value="Bacteria"/>
</dbReference>
<feature type="transmembrane region" description="Helical" evidence="2">
    <location>
        <begin position="136"/>
        <end position="158"/>
    </location>
</feature>
<evidence type="ECO:0000313" key="3">
    <source>
        <dbReference type="EMBL" id="KGJ06377.1"/>
    </source>
</evidence>
<keyword evidence="2" id="KW-1133">Transmembrane helix</keyword>
<dbReference type="EMBL" id="FOJO01000001">
    <property type="protein sequence ID" value="SFA38768.1"/>
    <property type="molecule type" value="Genomic_DNA"/>
</dbReference>
<reference evidence="3 5" key="1">
    <citation type="submission" date="2014-09" db="EMBL/GenBank/DDBJ databases">
        <authorList>
            <person name="McGinnis J.M."/>
            <person name="Wolfgang W.J."/>
        </authorList>
    </citation>
    <scope>NUCLEOTIDE SEQUENCE [LARGE SCALE GENOMIC DNA]</scope>
    <source>
        <strain evidence="3 5">JCM 14014</strain>
    </source>
</reference>
<protein>
    <recommendedName>
        <fullName evidence="7">Inner membrane protein</fullName>
    </recommendedName>
</protein>
<keyword evidence="2" id="KW-0472">Membrane</keyword>
<feature type="region of interest" description="Disordered" evidence="1">
    <location>
        <begin position="1"/>
        <end position="123"/>
    </location>
</feature>
<evidence type="ECO:0000256" key="2">
    <source>
        <dbReference type="SAM" id="Phobius"/>
    </source>
</evidence>
<keyword evidence="5" id="KW-1185">Reference proteome</keyword>
<dbReference type="Proteomes" id="UP000029846">
    <property type="component" value="Unassembled WGS sequence"/>
</dbReference>
<proteinExistence type="predicted"/>
<feature type="compositionally biased region" description="Low complexity" evidence="1">
    <location>
        <begin position="35"/>
        <end position="46"/>
    </location>
</feature>
<evidence type="ECO:0008006" key="7">
    <source>
        <dbReference type="Google" id="ProtNLM"/>
    </source>
</evidence>
<reference evidence="4 6" key="3">
    <citation type="submission" date="2016-10" db="EMBL/GenBank/DDBJ databases">
        <authorList>
            <person name="de Groot N.N."/>
        </authorList>
    </citation>
    <scope>NUCLEOTIDE SEQUENCE [LARGE SCALE GENOMIC DNA]</scope>
    <source>
        <strain evidence="4 6">CGMCC 1.6117</strain>
    </source>
</reference>
<feature type="compositionally biased region" description="Low complexity" evidence="1">
    <location>
        <begin position="231"/>
        <end position="241"/>
    </location>
</feature>
<reference evidence="3 5" key="2">
    <citation type="submission" date="2014-10" db="EMBL/GenBank/DDBJ databases">
        <title>Paracoccus sanguinis sp. nov., isolated from clinical specimens of New York State patients.</title>
        <authorList>
            <person name="Mingle L.A."/>
            <person name="Cole J.A."/>
            <person name="Lapierre P."/>
            <person name="Musser K.A."/>
        </authorList>
    </citation>
    <scope>NUCLEOTIDE SEQUENCE [LARGE SCALE GENOMIC DNA]</scope>
    <source>
        <strain evidence="3 5">JCM 14014</strain>
    </source>
</reference>